<keyword evidence="1" id="KW-0175">Coiled coil</keyword>
<proteinExistence type="predicted"/>
<dbReference type="Proteomes" id="UP000244016">
    <property type="component" value="Unassembled WGS sequence"/>
</dbReference>
<accession>A0A2T5GAL6</accession>
<evidence type="ECO:0000313" key="3">
    <source>
        <dbReference type="Proteomes" id="UP000244016"/>
    </source>
</evidence>
<feature type="coiled-coil region" evidence="1">
    <location>
        <begin position="37"/>
        <end position="64"/>
    </location>
</feature>
<name>A0A2T5GAL6_9BACL</name>
<evidence type="ECO:0000256" key="1">
    <source>
        <dbReference type="SAM" id="Coils"/>
    </source>
</evidence>
<reference evidence="2 3" key="1">
    <citation type="submission" date="2017-08" db="EMBL/GenBank/DDBJ databases">
        <title>Burning lignite coal seam in the remote Altai Mountains harbors a hydrogen-driven thermophilic microbial community.</title>
        <authorList>
            <person name="Kadnikov V.V."/>
            <person name="Mardanov A.V."/>
            <person name="Ivasenko D."/>
            <person name="Beletsky A.V."/>
            <person name="Karnachuk O.V."/>
            <person name="Ravin N.V."/>
        </authorList>
    </citation>
    <scope>NUCLEOTIDE SEQUENCE [LARGE SCALE GENOMIC DNA]</scope>
    <source>
        <strain evidence="2">AL31</strain>
    </source>
</reference>
<organism evidence="2 3">
    <name type="scientific">Brockia lithotrophica</name>
    <dbReference type="NCBI Taxonomy" id="933949"/>
    <lineage>
        <taxon>Bacteria</taxon>
        <taxon>Bacillati</taxon>
        <taxon>Bacillota</taxon>
        <taxon>Bacilli</taxon>
        <taxon>Bacillales</taxon>
        <taxon>Bacillales Family X. Incertae Sedis</taxon>
        <taxon>Brockia</taxon>
    </lineage>
</organism>
<dbReference type="AlphaFoldDB" id="A0A2T5GAL6"/>
<dbReference type="EMBL" id="PEBW01000001">
    <property type="protein sequence ID" value="PTQ53234.1"/>
    <property type="molecule type" value="Genomic_DNA"/>
</dbReference>
<protein>
    <submittedName>
        <fullName evidence="2">Uncharacterized protein</fullName>
    </submittedName>
</protein>
<gene>
    <name evidence="2" type="ORF">BLITH_0314</name>
</gene>
<evidence type="ECO:0000313" key="2">
    <source>
        <dbReference type="EMBL" id="PTQ53234.1"/>
    </source>
</evidence>
<comment type="caution">
    <text evidence="2">The sequence shown here is derived from an EMBL/GenBank/DDBJ whole genome shotgun (WGS) entry which is preliminary data.</text>
</comment>
<sequence length="197" mass="21949">MTSSARVFRKVGAAALAFLLLAVGVFGFLFLGGLREVRNAAEERDRVKREVDVYASKIRQAEKEKPSQADPQVAAYLPSRSDRWSIMREVELLAKASQVTIVDLGVVEEDTFDKGILPEKLQNIPLKRLRWQGTFEGTYASLSAFFAALSAAPPLATPLRLDGENTHAPWFVGDTPLRVRYEWATWIWDLNVGGQGQ</sequence>